<protein>
    <submittedName>
        <fullName evidence="3">Maleylpyruvate isomerase</fullName>
        <ecNumber evidence="3">5.2.1.4</ecNumber>
    </submittedName>
</protein>
<feature type="domain" description="Mycothiol-dependent maleylpyruvate isomerase metal-binding" evidence="2">
    <location>
        <begin position="26"/>
        <end position="158"/>
    </location>
</feature>
<dbReference type="GO" id="GO:0046872">
    <property type="term" value="F:metal ion binding"/>
    <property type="evidence" value="ECO:0007669"/>
    <property type="project" value="InterPro"/>
</dbReference>
<keyword evidence="3" id="KW-0413">Isomerase</keyword>
<dbReference type="NCBIfam" id="TIGR03083">
    <property type="entry name" value="maleylpyruvate isomerase family mycothiol-dependent enzyme"/>
    <property type="match status" value="1"/>
</dbReference>
<evidence type="ECO:0000259" key="2">
    <source>
        <dbReference type="Pfam" id="PF11716"/>
    </source>
</evidence>
<dbReference type="InterPro" id="IPR017517">
    <property type="entry name" value="Maleyloyr_isom"/>
</dbReference>
<evidence type="ECO:0000256" key="1">
    <source>
        <dbReference type="SAM" id="MobiDB-lite"/>
    </source>
</evidence>
<dbReference type="EC" id="5.2.1.4" evidence="3"/>
<gene>
    <name evidence="3" type="ORF">FHX71_003555</name>
</gene>
<proteinExistence type="predicted"/>
<dbReference type="GO" id="GO:0050077">
    <property type="term" value="F:maleylpyruvate isomerase activity"/>
    <property type="evidence" value="ECO:0007669"/>
    <property type="project" value="UniProtKB-EC"/>
</dbReference>
<reference evidence="3 4" key="1">
    <citation type="submission" date="2020-07" db="EMBL/GenBank/DDBJ databases">
        <title>Sequencing the genomes of 1000 actinobacteria strains.</title>
        <authorList>
            <person name="Klenk H.-P."/>
        </authorList>
    </citation>
    <scope>NUCLEOTIDE SEQUENCE [LARGE SCALE GENOMIC DNA]</scope>
    <source>
        <strain evidence="3 4">DSM 44121</strain>
    </source>
</reference>
<sequence>MTTAPSSTPSTSPSTDLIAHARTDAAAGLDALLSAVGRLTADDLAGPSTLEGWTRGHVLAHVTALGTAMLGQVRAVGRGEVVPVYASPEARAAGIEAGAGRTTTEHLAALGALRDDLGSAWPEPGSPQWDAPSGYRGGPLSGCVLAWWREVRIHSVDALAGTAQAVGYETWDDALCAHLRDFLAVRLPDGVSVDDVAGDPRDVTAWLAGRTPANPLPGDLPELGPWPSALPAA</sequence>
<dbReference type="SUPFAM" id="SSF109854">
    <property type="entry name" value="DinB/YfiT-like putative metalloenzymes"/>
    <property type="match status" value="1"/>
</dbReference>
<dbReference type="InterPro" id="IPR034660">
    <property type="entry name" value="DinB/YfiT-like"/>
</dbReference>
<dbReference type="Proteomes" id="UP000540568">
    <property type="component" value="Unassembled WGS sequence"/>
</dbReference>
<dbReference type="Pfam" id="PF11716">
    <property type="entry name" value="MDMPI_N"/>
    <property type="match status" value="1"/>
</dbReference>
<dbReference type="RefSeq" id="WP_182618846.1">
    <property type="nucleotide sequence ID" value="NZ_BAAATF010000011.1"/>
</dbReference>
<evidence type="ECO:0000313" key="3">
    <source>
        <dbReference type="EMBL" id="MBA8809579.1"/>
    </source>
</evidence>
<dbReference type="AlphaFoldDB" id="A0A7W3PFG9"/>
<feature type="region of interest" description="Disordered" evidence="1">
    <location>
        <begin position="214"/>
        <end position="233"/>
    </location>
</feature>
<keyword evidence="3" id="KW-0670">Pyruvate</keyword>
<evidence type="ECO:0000313" key="4">
    <source>
        <dbReference type="Proteomes" id="UP000540568"/>
    </source>
</evidence>
<organism evidence="3 4">
    <name type="scientific">Promicromonospora sukumoe</name>
    <dbReference type="NCBI Taxonomy" id="88382"/>
    <lineage>
        <taxon>Bacteria</taxon>
        <taxon>Bacillati</taxon>
        <taxon>Actinomycetota</taxon>
        <taxon>Actinomycetes</taxon>
        <taxon>Micrococcales</taxon>
        <taxon>Promicromonosporaceae</taxon>
        <taxon>Promicromonospora</taxon>
    </lineage>
</organism>
<dbReference type="EMBL" id="JACGWV010000002">
    <property type="protein sequence ID" value="MBA8809579.1"/>
    <property type="molecule type" value="Genomic_DNA"/>
</dbReference>
<accession>A0A7W3PFG9</accession>
<keyword evidence="4" id="KW-1185">Reference proteome</keyword>
<dbReference type="InterPro" id="IPR036527">
    <property type="entry name" value="SCP2_sterol-bd_dom_sf"/>
</dbReference>
<name>A0A7W3PFG9_9MICO</name>
<comment type="caution">
    <text evidence="3">The sequence shown here is derived from an EMBL/GenBank/DDBJ whole genome shotgun (WGS) entry which is preliminary data.</text>
</comment>
<dbReference type="Gene3D" id="1.20.120.450">
    <property type="entry name" value="dinb family like domain"/>
    <property type="match status" value="1"/>
</dbReference>
<dbReference type="InterPro" id="IPR024344">
    <property type="entry name" value="MDMPI_metal-binding"/>
</dbReference>
<dbReference type="SUPFAM" id="SSF55718">
    <property type="entry name" value="SCP-like"/>
    <property type="match status" value="1"/>
</dbReference>